<organism evidence="6 7">
    <name type="scientific">Candidatus [Bacteroides] periocalifornicus</name>
    <dbReference type="NCBI Taxonomy" id="1702214"/>
    <lineage>
        <taxon>Bacteria</taxon>
        <taxon>Pseudomonadati</taxon>
        <taxon>Bacteroidota</taxon>
    </lineage>
</organism>
<dbReference type="GO" id="GO:0015937">
    <property type="term" value="P:coenzyme A biosynthetic process"/>
    <property type="evidence" value="ECO:0007669"/>
    <property type="project" value="UniProtKB-UniRule"/>
</dbReference>
<dbReference type="UniPathway" id="UPA00241">
    <property type="reaction ID" value="UER00353"/>
</dbReference>
<dbReference type="AlphaFoldDB" id="A0A0Q4B6Z4"/>
<feature type="region of interest" description="Phosphopantothenate--cysteine ligase" evidence="3">
    <location>
        <begin position="231"/>
        <end position="446"/>
    </location>
</feature>
<keyword evidence="3" id="KW-0511">Multifunctional enzyme</keyword>
<dbReference type="InterPro" id="IPR035929">
    <property type="entry name" value="CoaB-like_sf"/>
</dbReference>
<evidence type="ECO:0000313" key="6">
    <source>
        <dbReference type="EMBL" id="KQM08793.1"/>
    </source>
</evidence>
<dbReference type="HAMAP" id="MF_02225">
    <property type="entry name" value="CoaBC"/>
    <property type="match status" value="1"/>
</dbReference>
<dbReference type="SUPFAM" id="SSF52507">
    <property type="entry name" value="Homo-oligomeric flavin-containing Cys decarboxylases, HFCD"/>
    <property type="match status" value="1"/>
</dbReference>
<feature type="binding site" evidence="3">
    <location>
        <position position="366"/>
    </location>
    <ligand>
        <name>CTP</name>
        <dbReference type="ChEBI" id="CHEBI:37563"/>
    </ligand>
</feature>
<dbReference type="InterPro" id="IPR003382">
    <property type="entry name" value="Flavoprotein"/>
</dbReference>
<comment type="catalytic activity">
    <reaction evidence="3">
        <text>N-[(R)-4-phosphopantothenoyl]-L-cysteine + H(+) = (R)-4'-phosphopantetheine + CO2</text>
        <dbReference type="Rhea" id="RHEA:16793"/>
        <dbReference type="ChEBI" id="CHEBI:15378"/>
        <dbReference type="ChEBI" id="CHEBI:16526"/>
        <dbReference type="ChEBI" id="CHEBI:59458"/>
        <dbReference type="ChEBI" id="CHEBI:61723"/>
        <dbReference type="EC" id="4.1.1.36"/>
    </reaction>
</comment>
<name>A0A0Q4B6Z4_9BACT</name>
<feature type="binding site" evidence="3">
    <location>
        <position position="384"/>
    </location>
    <ligand>
        <name>CTP</name>
        <dbReference type="ChEBI" id="CHEBI:37563"/>
    </ligand>
</feature>
<proteinExistence type="inferred from homology"/>
<dbReference type="GO" id="GO:0071513">
    <property type="term" value="C:phosphopantothenoylcysteine decarboxylase complex"/>
    <property type="evidence" value="ECO:0007669"/>
    <property type="project" value="TreeGrafter"/>
</dbReference>
<comment type="caution">
    <text evidence="3">Lacks conserved residue(s) required for the propagation of feature annotation.</text>
</comment>
<feature type="region of interest" description="Phosphopantothenoylcysteine decarboxylase" evidence="3">
    <location>
        <begin position="1"/>
        <end position="230"/>
    </location>
</feature>
<dbReference type="GO" id="GO:0004632">
    <property type="term" value="F:phosphopantothenate--cysteine ligase activity"/>
    <property type="evidence" value="ECO:0007669"/>
    <property type="project" value="UniProtKB-UniRule"/>
</dbReference>
<comment type="caution">
    <text evidence="6">The sequence shown here is derived from an EMBL/GenBank/DDBJ whole genome shotgun (WGS) entry which is preliminary data.</text>
</comment>
<dbReference type="InterPro" id="IPR036551">
    <property type="entry name" value="Flavin_trans-like"/>
</dbReference>
<gene>
    <name evidence="3" type="primary">coaBC</name>
    <name evidence="6" type="ORF">AL399_05375</name>
</gene>
<feature type="binding site" evidence="3">
    <location>
        <position position="331"/>
    </location>
    <ligand>
        <name>CTP</name>
        <dbReference type="ChEBI" id="CHEBI:37563"/>
    </ligand>
</feature>
<dbReference type="Gene3D" id="3.40.50.10300">
    <property type="entry name" value="CoaB-like"/>
    <property type="match status" value="1"/>
</dbReference>
<dbReference type="GO" id="GO:0015941">
    <property type="term" value="P:pantothenate catabolic process"/>
    <property type="evidence" value="ECO:0007669"/>
    <property type="project" value="InterPro"/>
</dbReference>
<evidence type="ECO:0000259" key="5">
    <source>
        <dbReference type="Pfam" id="PF04127"/>
    </source>
</evidence>
<dbReference type="SUPFAM" id="SSF102645">
    <property type="entry name" value="CoaB-like"/>
    <property type="match status" value="1"/>
</dbReference>
<comment type="cofactor">
    <cofactor evidence="3">
        <name>Mg(2+)</name>
        <dbReference type="ChEBI" id="CHEBI:18420"/>
    </cofactor>
</comment>
<keyword evidence="3" id="KW-0288">FMN</keyword>
<comment type="similarity">
    <text evidence="3">In the N-terminal section; belongs to the HFCD (homo-oligomeric flavin containing Cys decarboxylase) superfamily.</text>
</comment>
<dbReference type="GO" id="GO:0004633">
    <property type="term" value="F:phosphopantothenoylcysteine decarboxylase activity"/>
    <property type="evidence" value="ECO:0007669"/>
    <property type="project" value="UniProtKB-UniRule"/>
</dbReference>
<feature type="domain" description="DNA/pantothenate metabolism flavoprotein C-terminal" evidence="5">
    <location>
        <begin position="227"/>
        <end position="437"/>
    </location>
</feature>
<evidence type="ECO:0000256" key="3">
    <source>
        <dbReference type="HAMAP-Rule" id="MF_02225"/>
    </source>
</evidence>
<comment type="cofactor">
    <cofactor evidence="3">
        <name>FMN</name>
        <dbReference type="ChEBI" id="CHEBI:58210"/>
    </cofactor>
    <text evidence="3">Binds 1 FMN per subunit.</text>
</comment>
<reference evidence="6" key="1">
    <citation type="submission" date="2015-08" db="EMBL/GenBank/DDBJ databases">
        <title>Candidatus Bacteriodes Periocalifornicus.</title>
        <authorList>
            <person name="McLean J.S."/>
            <person name="Kelley S."/>
        </authorList>
    </citation>
    <scope>NUCLEOTIDE SEQUENCE [LARGE SCALE GENOMIC DNA]</scope>
    <source>
        <strain evidence="6">12B</strain>
    </source>
</reference>
<evidence type="ECO:0000256" key="1">
    <source>
        <dbReference type="ARBA" id="ARBA00022793"/>
    </source>
</evidence>
<dbReference type="Gene3D" id="3.40.50.1950">
    <property type="entry name" value="Flavin prenyltransferase-like"/>
    <property type="match status" value="1"/>
</dbReference>
<dbReference type="PANTHER" id="PTHR14359">
    <property type="entry name" value="HOMO-OLIGOMERIC FLAVIN CONTAINING CYS DECARBOXYLASE FAMILY"/>
    <property type="match status" value="1"/>
</dbReference>
<keyword evidence="3" id="KW-0436">Ligase</keyword>
<dbReference type="InterPro" id="IPR005252">
    <property type="entry name" value="CoaBC"/>
</dbReference>
<protein>
    <recommendedName>
        <fullName evidence="3">Coenzyme A biosynthesis bifunctional protein CoaBC</fullName>
    </recommendedName>
    <alternativeName>
        <fullName evidence="3">DNA/pantothenate metabolism flavoprotein</fullName>
    </alternativeName>
    <alternativeName>
        <fullName evidence="3">Phosphopantothenoylcysteine synthetase/decarboxylase</fullName>
        <shortName evidence="3">PPCS-PPCDC</shortName>
    </alternativeName>
    <domain>
        <recommendedName>
            <fullName evidence="3">Phosphopantothenoylcysteine decarboxylase</fullName>
            <shortName evidence="3">PPC decarboxylase</shortName>
            <shortName evidence="3">PPC-DC</shortName>
            <ecNumber evidence="3">4.1.1.36</ecNumber>
        </recommendedName>
        <alternativeName>
            <fullName evidence="3">CoaC</fullName>
        </alternativeName>
    </domain>
    <domain>
        <recommendedName>
            <fullName evidence="3">Phosphopantothenate--cysteine ligase</fullName>
            <ecNumber evidence="3">6.3.2.5</ecNumber>
        </recommendedName>
        <alternativeName>
            <fullName evidence="3">CoaB</fullName>
        </alternativeName>
        <alternativeName>
            <fullName evidence="3">Phosphopantothenoylcysteine synthetase</fullName>
            <shortName evidence="3">PPC synthetase</shortName>
            <shortName evidence="3">PPC-S</shortName>
        </alternativeName>
    </domain>
</protein>
<dbReference type="STRING" id="1702214.AL399_05375"/>
<comment type="pathway">
    <text evidence="3">Cofactor biosynthesis; coenzyme A biosynthesis; CoA from (R)-pantothenate: step 2/5.</text>
</comment>
<dbReference type="EC" id="4.1.1.36" evidence="3"/>
<comment type="catalytic activity">
    <reaction evidence="3">
        <text>(R)-4'-phosphopantothenate + L-cysteine + CTP = N-[(R)-4-phosphopantothenoyl]-L-cysteine + CMP + diphosphate + H(+)</text>
        <dbReference type="Rhea" id="RHEA:19397"/>
        <dbReference type="ChEBI" id="CHEBI:10986"/>
        <dbReference type="ChEBI" id="CHEBI:15378"/>
        <dbReference type="ChEBI" id="CHEBI:33019"/>
        <dbReference type="ChEBI" id="CHEBI:35235"/>
        <dbReference type="ChEBI" id="CHEBI:37563"/>
        <dbReference type="ChEBI" id="CHEBI:59458"/>
        <dbReference type="ChEBI" id="CHEBI:60377"/>
        <dbReference type="EC" id="6.3.2.5"/>
    </reaction>
</comment>
<dbReference type="InterPro" id="IPR007085">
    <property type="entry name" value="DNA/pantothenate-metab_flavo_C"/>
</dbReference>
<keyword evidence="2 3" id="KW-0456">Lyase</keyword>
<keyword evidence="3" id="KW-0479">Metal-binding</keyword>
<sequence>MLKGCKILVGVTGGIAAYKAAALVRLLRKEDAEVRVVMTPAARNFITPLTLATLSQNPVFTEGFDPSNGQWNSHVSLGTWADLMVVAPATANTLAKMAHGIADNLLLTTYLSARCPVLVAPAMDADMYAHPATQQNLQLLDTYGVRMVAPDKGFLASGLEGKGRMAEPEKVVAEIKAALALQKSEYYHIKSQEEWENEGEFHTLETIPGILPSDGEEEELRRRLPMLGRRVLVTLGPTHEPIDPVRFIGNQSSGRMGTAIVEAFSARGAEVYCVCGPAEVLPKERPSVHLYRVTTALEMEAACKRIWPSVQFGIMAAAVADYRVAHPATEKIKRDGSLLSLELVPNPDIAAELGAHKGPYQLLTGFALETSEGVEEAVRKVKEKQLDLCVLNTLCDAGAGFGYSTNRIALVTSEGIVEQRELETKREAAEAIVDWVCAAREALMPF</sequence>
<evidence type="ECO:0000256" key="2">
    <source>
        <dbReference type="ARBA" id="ARBA00023239"/>
    </source>
</evidence>
<feature type="binding site" evidence="3">
    <location>
        <position position="380"/>
    </location>
    <ligand>
        <name>CTP</name>
        <dbReference type="ChEBI" id="CHEBI:37563"/>
    </ligand>
</feature>
<dbReference type="PATRIC" id="fig|1702214.3.peg.22"/>
<comment type="function">
    <text evidence="3">Catalyzes two sequential steps in the biosynthesis of coenzyme A. In the first step cysteine is conjugated to 4'-phosphopantothenate to form 4-phosphopantothenoylcysteine. In the second step the latter compound is decarboxylated to form 4'-phosphopantotheine.</text>
</comment>
<evidence type="ECO:0000259" key="4">
    <source>
        <dbReference type="Pfam" id="PF02441"/>
    </source>
</evidence>
<comment type="similarity">
    <text evidence="3">In the C-terminal section; belongs to the PPC synthetase family.</text>
</comment>
<feature type="binding site" evidence="3">
    <location>
        <position position="321"/>
    </location>
    <ligand>
        <name>CTP</name>
        <dbReference type="ChEBI" id="CHEBI:37563"/>
    </ligand>
</feature>
<dbReference type="EC" id="6.3.2.5" evidence="3"/>
<keyword evidence="1 3" id="KW-0210">Decarboxylase</keyword>
<dbReference type="GO" id="GO:0046872">
    <property type="term" value="F:metal ion binding"/>
    <property type="evidence" value="ECO:0007669"/>
    <property type="project" value="UniProtKB-KW"/>
</dbReference>
<keyword evidence="3" id="KW-0460">Magnesium</keyword>
<dbReference type="GO" id="GO:0010181">
    <property type="term" value="F:FMN binding"/>
    <property type="evidence" value="ECO:0007669"/>
    <property type="project" value="UniProtKB-UniRule"/>
</dbReference>
<dbReference type="PANTHER" id="PTHR14359:SF6">
    <property type="entry name" value="PHOSPHOPANTOTHENOYLCYSTEINE DECARBOXYLASE"/>
    <property type="match status" value="1"/>
</dbReference>
<accession>A0A0Q4B6Z4</accession>
<keyword evidence="7" id="KW-1185">Reference proteome</keyword>
<dbReference type="Proteomes" id="UP000054172">
    <property type="component" value="Unassembled WGS sequence"/>
</dbReference>
<comment type="pathway">
    <text evidence="3">Cofactor biosynthesis; coenzyme A biosynthesis; CoA from (R)-pantothenate: step 3/5.</text>
</comment>
<feature type="domain" description="Flavoprotein" evidence="4">
    <location>
        <begin position="6"/>
        <end position="178"/>
    </location>
</feature>
<dbReference type="EMBL" id="LIIK01000022">
    <property type="protein sequence ID" value="KQM08793.1"/>
    <property type="molecule type" value="Genomic_DNA"/>
</dbReference>
<dbReference type="Pfam" id="PF04127">
    <property type="entry name" value="DFP"/>
    <property type="match status" value="1"/>
</dbReference>
<keyword evidence="3" id="KW-0285">Flavoprotein</keyword>
<dbReference type="Pfam" id="PF02441">
    <property type="entry name" value="Flavoprotein"/>
    <property type="match status" value="1"/>
</dbReference>
<evidence type="ECO:0000313" key="7">
    <source>
        <dbReference type="Proteomes" id="UP000054172"/>
    </source>
</evidence>